<organism evidence="1 2">
    <name type="scientific">Pectinatus haikarae</name>
    <dbReference type="NCBI Taxonomy" id="349096"/>
    <lineage>
        <taxon>Bacteria</taxon>
        <taxon>Bacillati</taxon>
        <taxon>Bacillota</taxon>
        <taxon>Negativicutes</taxon>
        <taxon>Selenomonadales</taxon>
        <taxon>Selenomonadaceae</taxon>
        <taxon>Pectinatus</taxon>
    </lineage>
</organism>
<reference evidence="1 2" key="1">
    <citation type="submission" date="2023-07" db="EMBL/GenBank/DDBJ databases">
        <title>Genomic Encyclopedia of Type Strains, Phase IV (KMG-IV): sequencing the most valuable type-strain genomes for metagenomic binning, comparative biology and taxonomic classification.</title>
        <authorList>
            <person name="Goeker M."/>
        </authorList>
    </citation>
    <scope>NUCLEOTIDE SEQUENCE [LARGE SCALE GENOMIC DNA]</scope>
    <source>
        <strain evidence="1 2">DSM 16980</strain>
    </source>
</reference>
<keyword evidence="2" id="KW-1185">Reference proteome</keyword>
<comment type="caution">
    <text evidence="1">The sequence shown here is derived from an EMBL/GenBank/DDBJ whole genome shotgun (WGS) entry which is preliminary data.</text>
</comment>
<sequence>MSKWARVANEVVQEITDVSPVGRFTADIVAQFIECDDTVQQGYTYADSKFAVPTVTLTKQQKLDALDTEYNPQFDQLVNSLGVATLADDEDAQASIKADYTVLKTEYTTKRTAIEDGTD</sequence>
<dbReference type="RefSeq" id="WP_307222319.1">
    <property type="nucleotide sequence ID" value="NZ_CP116940.1"/>
</dbReference>
<accession>A0ABT9Y3Z2</accession>
<evidence type="ECO:0000313" key="2">
    <source>
        <dbReference type="Proteomes" id="UP001239167"/>
    </source>
</evidence>
<gene>
    <name evidence="1" type="ORF">J2S01_000149</name>
</gene>
<proteinExistence type="predicted"/>
<dbReference type="Proteomes" id="UP001239167">
    <property type="component" value="Unassembled WGS sequence"/>
</dbReference>
<evidence type="ECO:0000313" key="1">
    <source>
        <dbReference type="EMBL" id="MDQ0202464.1"/>
    </source>
</evidence>
<protein>
    <submittedName>
        <fullName evidence="1">Uncharacterized protein</fullName>
    </submittedName>
</protein>
<name>A0ABT9Y3Z2_9FIRM</name>
<dbReference type="EMBL" id="JAUSUE010000001">
    <property type="protein sequence ID" value="MDQ0202464.1"/>
    <property type="molecule type" value="Genomic_DNA"/>
</dbReference>